<dbReference type="CDD" id="cd00082">
    <property type="entry name" value="HisKA"/>
    <property type="match status" value="1"/>
</dbReference>
<feature type="domain" description="PAS" evidence="13">
    <location>
        <begin position="235"/>
        <end position="288"/>
    </location>
</feature>
<dbReference type="GO" id="GO:0000155">
    <property type="term" value="F:phosphorelay sensor kinase activity"/>
    <property type="evidence" value="ECO:0007669"/>
    <property type="project" value="InterPro"/>
</dbReference>
<feature type="domain" description="PAC" evidence="14">
    <location>
        <begin position="312"/>
        <end position="362"/>
    </location>
</feature>
<dbReference type="InterPro" id="IPR050736">
    <property type="entry name" value="Sensor_HK_Regulatory"/>
</dbReference>
<keyword evidence="7" id="KW-0067">ATP-binding</keyword>
<dbReference type="PROSITE" id="PS50109">
    <property type="entry name" value="HIS_KIN"/>
    <property type="match status" value="1"/>
</dbReference>
<evidence type="ECO:0000256" key="8">
    <source>
        <dbReference type="ARBA" id="ARBA00023012"/>
    </source>
</evidence>
<dbReference type="InterPro" id="IPR005467">
    <property type="entry name" value="His_kinase_dom"/>
</dbReference>
<evidence type="ECO:0000256" key="2">
    <source>
        <dbReference type="ARBA" id="ARBA00012438"/>
    </source>
</evidence>
<dbReference type="InterPro" id="IPR003661">
    <property type="entry name" value="HisK_dim/P_dom"/>
</dbReference>
<evidence type="ECO:0000256" key="10">
    <source>
        <dbReference type="ARBA" id="ARBA00070616"/>
    </source>
</evidence>
<dbReference type="CDD" id="cd00130">
    <property type="entry name" value="PAS"/>
    <property type="match status" value="1"/>
</dbReference>
<feature type="coiled-coil region" evidence="11">
    <location>
        <begin position="353"/>
        <end position="429"/>
    </location>
</feature>
<dbReference type="Pfam" id="PF02518">
    <property type="entry name" value="HATPase_c"/>
    <property type="match status" value="1"/>
</dbReference>
<sequence length="651" mass="72247">MPDKDNRTPLFSNPADLISQHQAALLAVAEDGSVTLADERAQTLLSTNPAALYGQNIFGFISGLPAISDWAGRPDICNVTLPSGLNARCALFPAKGEGARYWFVALYTDNDAQDSLAFYNAMLEWVPVPILIFSQLQQAVIGANDALVRMFGSNSREHFLSHGPLSPDKGNPLRDALMAGGLNAPFEIQTPHPARRSICLQCAPAPLPAFEETHQIVLLNDITAQREGAQELQRSKNTLQAIISNAVDGIIIIDSKGLIQMTNEATTRLFGYQEEEMIGQNIRMLMPEPHRSKHDGYIQNYHNTGVGQIIGIGREVKGKKKDGTYFPFRLGVSKIETEEGLLFTGVIHDLTEEKIAEEKIISLNRELEQKVEERTEKLTEVVNKLLQSNLQLEQEIKERKAAEDALRANEEELRKALEREKELSELKSRFVSMASHEFRTPLTTIASSSELIGLYTSGDQQEKREKHLKRIRSAVTNLTGILGDFLSLSKLEEGKIHNAPTAFVLENLLAEIEDDMHTLLKTGQKLEKVLVGVRQEIRLDQKILKNIFINLLSNAIKYSPPGSAIQLKASLEGGKLTAHIKDEGIGIPESDQKHLFSRFFRAENAVNIQGTGLGLNIVHRYLELLNGQISFESTEGKGTTFFFEIPLDQSG</sequence>
<dbReference type="InterPro" id="IPR000014">
    <property type="entry name" value="PAS"/>
</dbReference>
<dbReference type="InterPro" id="IPR013767">
    <property type="entry name" value="PAS_fold"/>
</dbReference>
<keyword evidence="3" id="KW-0597">Phosphoprotein</keyword>
<dbReference type="SUPFAM" id="SSF47384">
    <property type="entry name" value="Homodimeric domain of signal transducing histidine kinase"/>
    <property type="match status" value="1"/>
</dbReference>
<comment type="catalytic activity">
    <reaction evidence="1">
        <text>ATP + protein L-histidine = ADP + protein N-phospho-L-histidine.</text>
        <dbReference type="EC" id="2.7.13.3"/>
    </reaction>
</comment>
<evidence type="ECO:0000256" key="11">
    <source>
        <dbReference type="SAM" id="Coils"/>
    </source>
</evidence>
<dbReference type="FunFam" id="3.30.565.10:FF:000006">
    <property type="entry name" value="Sensor histidine kinase WalK"/>
    <property type="match status" value="1"/>
</dbReference>
<evidence type="ECO:0000259" key="13">
    <source>
        <dbReference type="PROSITE" id="PS50112"/>
    </source>
</evidence>
<keyword evidence="6" id="KW-0418">Kinase</keyword>
<name>A0A5C6S310_9BACT</name>
<dbReference type="Pfam" id="PF00989">
    <property type="entry name" value="PAS"/>
    <property type="match status" value="1"/>
</dbReference>
<dbReference type="Gene3D" id="1.10.287.130">
    <property type="match status" value="1"/>
</dbReference>
<keyword evidence="5" id="KW-0547">Nucleotide-binding</keyword>
<dbReference type="SUPFAM" id="SSF55785">
    <property type="entry name" value="PYP-like sensor domain (PAS domain)"/>
    <property type="match status" value="1"/>
</dbReference>
<evidence type="ECO:0000256" key="3">
    <source>
        <dbReference type="ARBA" id="ARBA00022553"/>
    </source>
</evidence>
<evidence type="ECO:0000256" key="1">
    <source>
        <dbReference type="ARBA" id="ARBA00000085"/>
    </source>
</evidence>
<gene>
    <name evidence="15" type="ORF">FRY97_01920</name>
</gene>
<dbReference type="FunFam" id="3.30.450.20:FF:000060">
    <property type="entry name" value="Sensor protein FixL"/>
    <property type="match status" value="1"/>
</dbReference>
<reference evidence="15 16" key="1">
    <citation type="submission" date="2019-08" db="EMBL/GenBank/DDBJ databases">
        <title>Genome of Phaeodactylibacter luteus.</title>
        <authorList>
            <person name="Bowman J.P."/>
        </authorList>
    </citation>
    <scope>NUCLEOTIDE SEQUENCE [LARGE SCALE GENOMIC DNA]</scope>
    <source>
        <strain evidence="15 16">KCTC 42180</strain>
    </source>
</reference>
<comment type="function">
    <text evidence="9">Putative oxygen sensor; modulates the activity of FixJ, a transcriptional activator of nitrogen fixation fixK gene. FixL probably acts as a kinase that phosphorylates FixJ.</text>
</comment>
<evidence type="ECO:0000313" key="15">
    <source>
        <dbReference type="EMBL" id="TXB68845.1"/>
    </source>
</evidence>
<evidence type="ECO:0000256" key="5">
    <source>
        <dbReference type="ARBA" id="ARBA00022741"/>
    </source>
</evidence>
<dbReference type="InterPro" id="IPR035965">
    <property type="entry name" value="PAS-like_dom_sf"/>
</dbReference>
<dbReference type="PRINTS" id="PR00344">
    <property type="entry name" value="BCTRLSENSOR"/>
</dbReference>
<evidence type="ECO:0000256" key="9">
    <source>
        <dbReference type="ARBA" id="ARBA00059827"/>
    </source>
</evidence>
<dbReference type="PROSITE" id="PS50113">
    <property type="entry name" value="PAC"/>
    <property type="match status" value="1"/>
</dbReference>
<accession>A0A5C6S310</accession>
<keyword evidence="4" id="KW-0808">Transferase</keyword>
<evidence type="ECO:0000256" key="6">
    <source>
        <dbReference type="ARBA" id="ARBA00022777"/>
    </source>
</evidence>
<evidence type="ECO:0000256" key="4">
    <source>
        <dbReference type="ARBA" id="ARBA00022679"/>
    </source>
</evidence>
<keyword evidence="11" id="KW-0175">Coiled coil</keyword>
<comment type="caution">
    <text evidence="15">The sequence shown here is derived from an EMBL/GenBank/DDBJ whole genome shotgun (WGS) entry which is preliminary data.</text>
</comment>
<dbReference type="SUPFAM" id="SSF55874">
    <property type="entry name" value="ATPase domain of HSP90 chaperone/DNA topoisomerase II/histidine kinase"/>
    <property type="match status" value="1"/>
</dbReference>
<dbReference type="NCBIfam" id="TIGR00229">
    <property type="entry name" value="sensory_box"/>
    <property type="match status" value="1"/>
</dbReference>
<dbReference type="InterPro" id="IPR003594">
    <property type="entry name" value="HATPase_dom"/>
</dbReference>
<protein>
    <recommendedName>
        <fullName evidence="10">Sensor protein FixL</fullName>
        <ecNumber evidence="2">2.7.13.3</ecNumber>
    </recommendedName>
</protein>
<dbReference type="EC" id="2.7.13.3" evidence="2"/>
<proteinExistence type="predicted"/>
<dbReference type="GO" id="GO:0006355">
    <property type="term" value="P:regulation of DNA-templated transcription"/>
    <property type="evidence" value="ECO:0007669"/>
    <property type="project" value="InterPro"/>
</dbReference>
<dbReference type="InterPro" id="IPR036097">
    <property type="entry name" value="HisK_dim/P_sf"/>
</dbReference>
<keyword evidence="8" id="KW-0902">Two-component regulatory system</keyword>
<evidence type="ECO:0000313" key="16">
    <source>
        <dbReference type="Proteomes" id="UP000321580"/>
    </source>
</evidence>
<dbReference type="PANTHER" id="PTHR43711:SF26">
    <property type="entry name" value="SENSOR HISTIDINE KINASE RCSC"/>
    <property type="match status" value="1"/>
</dbReference>
<evidence type="ECO:0000259" key="14">
    <source>
        <dbReference type="PROSITE" id="PS50113"/>
    </source>
</evidence>
<dbReference type="PROSITE" id="PS50112">
    <property type="entry name" value="PAS"/>
    <property type="match status" value="1"/>
</dbReference>
<dbReference type="Gene3D" id="3.30.450.20">
    <property type="entry name" value="PAS domain"/>
    <property type="match status" value="1"/>
</dbReference>
<evidence type="ECO:0000256" key="7">
    <source>
        <dbReference type="ARBA" id="ARBA00022840"/>
    </source>
</evidence>
<dbReference type="SMART" id="SM00387">
    <property type="entry name" value="HATPase_c"/>
    <property type="match status" value="1"/>
</dbReference>
<dbReference type="GO" id="GO:0005524">
    <property type="term" value="F:ATP binding"/>
    <property type="evidence" value="ECO:0007669"/>
    <property type="project" value="UniProtKB-KW"/>
</dbReference>
<dbReference type="EMBL" id="VOOR01000003">
    <property type="protein sequence ID" value="TXB68845.1"/>
    <property type="molecule type" value="Genomic_DNA"/>
</dbReference>
<dbReference type="Proteomes" id="UP000321580">
    <property type="component" value="Unassembled WGS sequence"/>
</dbReference>
<dbReference type="InterPro" id="IPR004358">
    <property type="entry name" value="Sig_transdc_His_kin-like_C"/>
</dbReference>
<keyword evidence="16" id="KW-1185">Reference proteome</keyword>
<dbReference type="RefSeq" id="WP_147165732.1">
    <property type="nucleotide sequence ID" value="NZ_VOOR01000003.1"/>
</dbReference>
<dbReference type="SMART" id="SM00388">
    <property type="entry name" value="HisKA"/>
    <property type="match status" value="1"/>
</dbReference>
<organism evidence="15 16">
    <name type="scientific">Phaeodactylibacter luteus</name>
    <dbReference type="NCBI Taxonomy" id="1564516"/>
    <lineage>
        <taxon>Bacteria</taxon>
        <taxon>Pseudomonadati</taxon>
        <taxon>Bacteroidota</taxon>
        <taxon>Saprospiria</taxon>
        <taxon>Saprospirales</taxon>
        <taxon>Haliscomenobacteraceae</taxon>
        <taxon>Phaeodactylibacter</taxon>
    </lineage>
</organism>
<dbReference type="PANTHER" id="PTHR43711">
    <property type="entry name" value="TWO-COMPONENT HISTIDINE KINASE"/>
    <property type="match status" value="1"/>
</dbReference>
<dbReference type="Gene3D" id="3.30.565.10">
    <property type="entry name" value="Histidine kinase-like ATPase, C-terminal domain"/>
    <property type="match status" value="1"/>
</dbReference>
<feature type="domain" description="Histidine kinase" evidence="12">
    <location>
        <begin position="433"/>
        <end position="649"/>
    </location>
</feature>
<evidence type="ECO:0000259" key="12">
    <source>
        <dbReference type="PROSITE" id="PS50109"/>
    </source>
</evidence>
<dbReference type="OrthoDB" id="9808408at2"/>
<dbReference type="AlphaFoldDB" id="A0A5C6S310"/>
<dbReference type="InterPro" id="IPR000700">
    <property type="entry name" value="PAS-assoc_C"/>
</dbReference>
<dbReference type="Pfam" id="PF00512">
    <property type="entry name" value="HisKA"/>
    <property type="match status" value="1"/>
</dbReference>
<dbReference type="InterPro" id="IPR036890">
    <property type="entry name" value="HATPase_C_sf"/>
</dbReference>
<dbReference type="SMART" id="SM00091">
    <property type="entry name" value="PAS"/>
    <property type="match status" value="3"/>
</dbReference>
<dbReference type="CDD" id="cd00075">
    <property type="entry name" value="HATPase"/>
    <property type="match status" value="1"/>
</dbReference>
<dbReference type="Pfam" id="PF13188">
    <property type="entry name" value="PAS_8"/>
    <property type="match status" value="1"/>
</dbReference>